<sequence length="48" mass="5318">IQVTTQAIQNPSFSSEANYASKLIKYVSSSQDNIDDISIDNNINIEDI</sequence>
<comment type="caution">
    <text evidence="1">The sequence shown here is derived from an EMBL/GenBank/DDBJ whole genome shotgun (WGS) entry which is preliminary data.</text>
</comment>
<dbReference type="Proteomes" id="UP000789366">
    <property type="component" value="Unassembled WGS sequence"/>
</dbReference>
<keyword evidence="2" id="KW-1185">Reference proteome</keyword>
<reference evidence="1" key="1">
    <citation type="submission" date="2021-06" db="EMBL/GenBank/DDBJ databases">
        <authorList>
            <person name="Kallberg Y."/>
            <person name="Tangrot J."/>
            <person name="Rosling A."/>
        </authorList>
    </citation>
    <scope>NUCLEOTIDE SEQUENCE</scope>
    <source>
        <strain evidence="1">28 12/20/2015</strain>
    </source>
</reference>
<gene>
    <name evidence="1" type="ORF">SPELUC_LOCUS4165</name>
</gene>
<accession>A0ACA9LH63</accession>
<organism evidence="1 2">
    <name type="scientific">Cetraspora pellucida</name>
    <dbReference type="NCBI Taxonomy" id="1433469"/>
    <lineage>
        <taxon>Eukaryota</taxon>
        <taxon>Fungi</taxon>
        <taxon>Fungi incertae sedis</taxon>
        <taxon>Mucoromycota</taxon>
        <taxon>Glomeromycotina</taxon>
        <taxon>Glomeromycetes</taxon>
        <taxon>Diversisporales</taxon>
        <taxon>Gigasporaceae</taxon>
        <taxon>Cetraspora</taxon>
    </lineage>
</organism>
<proteinExistence type="predicted"/>
<protein>
    <submittedName>
        <fullName evidence="1">14576_t:CDS:1</fullName>
    </submittedName>
</protein>
<feature type="non-terminal residue" evidence="1">
    <location>
        <position position="1"/>
    </location>
</feature>
<evidence type="ECO:0000313" key="1">
    <source>
        <dbReference type="EMBL" id="CAG8526353.1"/>
    </source>
</evidence>
<dbReference type="EMBL" id="CAJVPW010003576">
    <property type="protein sequence ID" value="CAG8526353.1"/>
    <property type="molecule type" value="Genomic_DNA"/>
</dbReference>
<evidence type="ECO:0000313" key="2">
    <source>
        <dbReference type="Proteomes" id="UP000789366"/>
    </source>
</evidence>
<name>A0ACA9LH63_9GLOM</name>